<dbReference type="EMBL" id="VFLP01000062">
    <property type="protein sequence ID" value="TRX89797.1"/>
    <property type="molecule type" value="Genomic_DNA"/>
</dbReference>
<evidence type="ECO:0000313" key="3">
    <source>
        <dbReference type="Proteomes" id="UP000319160"/>
    </source>
</evidence>
<protein>
    <submittedName>
        <fullName evidence="2">Uncharacterized protein</fullName>
    </submittedName>
</protein>
<keyword evidence="1" id="KW-0812">Transmembrane</keyword>
<name>A0A553HPB7_9PEZI</name>
<feature type="transmembrane region" description="Helical" evidence="1">
    <location>
        <begin position="120"/>
        <end position="149"/>
    </location>
</feature>
<keyword evidence="1" id="KW-1133">Transmembrane helix</keyword>
<gene>
    <name evidence="2" type="ORF">FHL15_009230</name>
</gene>
<dbReference type="AlphaFoldDB" id="A0A553HPB7"/>
<dbReference type="Proteomes" id="UP000319160">
    <property type="component" value="Unassembled WGS sequence"/>
</dbReference>
<keyword evidence="3" id="KW-1185">Reference proteome</keyword>
<proteinExistence type="predicted"/>
<reference evidence="3" key="1">
    <citation type="submission" date="2019-06" db="EMBL/GenBank/DDBJ databases">
        <title>Draft genome sequence of the griseofulvin-producing fungus Xylaria cubensis strain G536.</title>
        <authorList>
            <person name="Mead M.E."/>
            <person name="Raja H.A."/>
            <person name="Steenwyk J.L."/>
            <person name="Knowles S.L."/>
            <person name="Oberlies N.H."/>
            <person name="Rokas A."/>
        </authorList>
    </citation>
    <scope>NUCLEOTIDE SEQUENCE [LARGE SCALE GENOMIC DNA]</scope>
    <source>
        <strain evidence="3">G536</strain>
    </source>
</reference>
<keyword evidence="1" id="KW-0472">Membrane</keyword>
<evidence type="ECO:0000313" key="2">
    <source>
        <dbReference type="EMBL" id="TRX89797.1"/>
    </source>
</evidence>
<accession>A0A553HPB7</accession>
<feature type="transmembrane region" description="Helical" evidence="1">
    <location>
        <begin position="155"/>
        <end position="178"/>
    </location>
</feature>
<comment type="caution">
    <text evidence="2">The sequence shown here is derived from an EMBL/GenBank/DDBJ whole genome shotgun (WGS) entry which is preliminary data.</text>
</comment>
<sequence length="354" mass="39357">MTRSLQRSSPTYVLNLAEVGKARRVDKAALGMSRRYKRAHMPDLLHNVLQSLILHRTKSGRKIHNSEMGNTQSIGSGIGDIFWPDNPNRRNRAFQLQNDCQRAIEEFDNLKTKYLSTNNVISDIVTTISGVAIVAGAGTIGLLVLVGIMSGPVGWAALGTIVTIAAFVGAVVLLWGIIEGFIERSACSAFSANEALLIVPPELFFLDEDLAKHPDKFAKQYQSVFQQQADRANAKYVAEELAQLDQYRHAWTNEDPNLNINFMMRMTTKPVQQEMKPTEGNRHSFNAQIATQDGHNVREQCVIEDINTKESWVMKAEVSPGQKDQRTVALQDVLFTLSKLGSKAAVLKNCKLSF</sequence>
<dbReference type="OrthoDB" id="4776612at2759"/>
<organism evidence="2 3">
    <name type="scientific">Xylaria flabelliformis</name>
    <dbReference type="NCBI Taxonomy" id="2512241"/>
    <lineage>
        <taxon>Eukaryota</taxon>
        <taxon>Fungi</taxon>
        <taxon>Dikarya</taxon>
        <taxon>Ascomycota</taxon>
        <taxon>Pezizomycotina</taxon>
        <taxon>Sordariomycetes</taxon>
        <taxon>Xylariomycetidae</taxon>
        <taxon>Xylariales</taxon>
        <taxon>Xylariaceae</taxon>
        <taxon>Xylaria</taxon>
    </lineage>
</organism>
<evidence type="ECO:0000256" key="1">
    <source>
        <dbReference type="SAM" id="Phobius"/>
    </source>
</evidence>